<protein>
    <submittedName>
        <fullName evidence="2">Uncharacterized protein</fullName>
    </submittedName>
</protein>
<proteinExistence type="predicted"/>
<reference evidence="2 3" key="1">
    <citation type="journal article" date="2019" name="Philos. Trans. R. Soc. Lond., B, Biol. Sci.">
        <title>Ant behaviour and brain gene expression of defending hosts depend on the ecological success of the intruding social parasite.</title>
        <authorList>
            <person name="Kaur R."/>
            <person name="Stoldt M."/>
            <person name="Jongepier E."/>
            <person name="Feldmeyer B."/>
            <person name="Menzel F."/>
            <person name="Bornberg-Bauer E."/>
            <person name="Foitzik S."/>
        </authorList>
    </citation>
    <scope>NUCLEOTIDE SEQUENCE [LARGE SCALE GENOMIC DNA]</scope>
    <source>
        <tissue evidence="2">Whole body</tissue>
    </source>
</reference>
<gene>
    <name evidence="2" type="ORF">DBV15_12016</name>
</gene>
<evidence type="ECO:0000256" key="1">
    <source>
        <dbReference type="SAM" id="Phobius"/>
    </source>
</evidence>
<name>A0A4S2K701_9HYME</name>
<keyword evidence="1" id="KW-0812">Transmembrane</keyword>
<accession>A0A4S2K701</accession>
<dbReference type="Proteomes" id="UP000310200">
    <property type="component" value="Unassembled WGS sequence"/>
</dbReference>
<dbReference type="AlphaFoldDB" id="A0A4S2K701"/>
<dbReference type="EMBL" id="QBLH01003158">
    <property type="protein sequence ID" value="TGZ44700.1"/>
    <property type="molecule type" value="Genomic_DNA"/>
</dbReference>
<keyword evidence="1" id="KW-1133">Transmembrane helix</keyword>
<keyword evidence="3" id="KW-1185">Reference proteome</keyword>
<sequence>MVKFVAYSPFDIFHRAKRKSFKNYSNSHIITIAKFDKSDNYTSKALRLRVNPKCGDFDNKTVNTLEVQRNEDSYKNKLKIRASEYWRNVLRNQWLLVLQGIVIVIAILTMGTWIGHECIKEDIVEDDPVALWRSVVARLRETIIDMGTELRPCYRTEMDTQQKRKASILKRRRILMNE</sequence>
<evidence type="ECO:0000313" key="3">
    <source>
        <dbReference type="Proteomes" id="UP000310200"/>
    </source>
</evidence>
<feature type="transmembrane region" description="Helical" evidence="1">
    <location>
        <begin position="94"/>
        <end position="114"/>
    </location>
</feature>
<evidence type="ECO:0000313" key="2">
    <source>
        <dbReference type="EMBL" id="TGZ44700.1"/>
    </source>
</evidence>
<keyword evidence="1" id="KW-0472">Membrane</keyword>
<organism evidence="2 3">
    <name type="scientific">Temnothorax longispinosus</name>
    <dbReference type="NCBI Taxonomy" id="300112"/>
    <lineage>
        <taxon>Eukaryota</taxon>
        <taxon>Metazoa</taxon>
        <taxon>Ecdysozoa</taxon>
        <taxon>Arthropoda</taxon>
        <taxon>Hexapoda</taxon>
        <taxon>Insecta</taxon>
        <taxon>Pterygota</taxon>
        <taxon>Neoptera</taxon>
        <taxon>Endopterygota</taxon>
        <taxon>Hymenoptera</taxon>
        <taxon>Apocrita</taxon>
        <taxon>Aculeata</taxon>
        <taxon>Formicoidea</taxon>
        <taxon>Formicidae</taxon>
        <taxon>Myrmicinae</taxon>
        <taxon>Temnothorax</taxon>
    </lineage>
</organism>
<comment type="caution">
    <text evidence="2">The sequence shown here is derived from an EMBL/GenBank/DDBJ whole genome shotgun (WGS) entry which is preliminary data.</text>
</comment>